<dbReference type="PANTHER" id="PTHR31147:SF61">
    <property type="entry name" value="ACYL TRANSFERASE 15"/>
    <property type="match status" value="1"/>
</dbReference>
<sequence length="408" mass="43644">MSLAVRKSSPVVVRPSPEPVTMRGTIKLSSFDKGLNNAPNTSLLLFEHPIHNAAGTIQAALSRALAHYYPIAGRIVARGGDDGDDAYIECNDEGVVFVAASTSHALKEVICFDWSPDARKLLDELVVYYPAMTICGPGDPLLMVQVTEFSCGGFVLGVIWNHGVADGAGMSQFLQAVGELAGGLPSPSVAPVRWDGSLPSLSPSVLEEQEHMLSLDPLNGDLATLDITIPLESIDQIRSDFSGRFHDQPCTTFEAILATPVLLMFVADVRKHVGAKKGYYGNCIIDQFVVATSGAVADGDVKDVIMAIKHAKDQIPGRLKMMAQQELCKLKVPTYHMMMASSWRNLGFDRVDFGSGRPARVTSSGKDMPPAPAVQGFLSSGRDSVSVLAALVTEEHADALLAELAKLV</sequence>
<dbReference type="InterPro" id="IPR050898">
    <property type="entry name" value="Plant_acyltransferase"/>
</dbReference>
<dbReference type="AlphaFoldDB" id="A0A2S3GY44"/>
<accession>A0A2S3GY44</accession>
<dbReference type="EMBL" id="CM008047">
    <property type="protein sequence ID" value="PAN11203.1"/>
    <property type="molecule type" value="Genomic_DNA"/>
</dbReference>
<dbReference type="PANTHER" id="PTHR31147">
    <property type="entry name" value="ACYL TRANSFERASE 4"/>
    <property type="match status" value="1"/>
</dbReference>
<reference evidence="2" key="1">
    <citation type="submission" date="2018-04" db="EMBL/GenBank/DDBJ databases">
        <title>WGS assembly of Panicum hallii.</title>
        <authorList>
            <person name="Lovell J."/>
            <person name="Jenkins J."/>
            <person name="Lowry D."/>
            <person name="Mamidi S."/>
            <person name="Sreedasyam A."/>
            <person name="Weng X."/>
            <person name="Barry K."/>
            <person name="Bonette J."/>
            <person name="Campitelli B."/>
            <person name="Daum C."/>
            <person name="Gordon S."/>
            <person name="Gould B."/>
            <person name="Lipzen A."/>
            <person name="Macqueen A."/>
            <person name="Palacio-Mejia J."/>
            <person name="Plott C."/>
            <person name="Shakirov E."/>
            <person name="Shu S."/>
            <person name="Yoshinaga Y."/>
            <person name="Zane M."/>
            <person name="Rokhsar D."/>
            <person name="Grimwood J."/>
            <person name="Schmutz J."/>
            <person name="Juenger T."/>
        </authorList>
    </citation>
    <scope>NUCLEOTIDE SEQUENCE [LARGE SCALE GENOMIC DNA]</scope>
    <source>
        <strain evidence="2">FIL2</strain>
    </source>
</reference>
<dbReference type="Proteomes" id="UP000243499">
    <property type="component" value="Chromosome 2"/>
</dbReference>
<comment type="similarity">
    <text evidence="1">Belongs to the plant acyltransferase family.</text>
</comment>
<organism evidence="2">
    <name type="scientific">Panicum hallii</name>
    <dbReference type="NCBI Taxonomy" id="206008"/>
    <lineage>
        <taxon>Eukaryota</taxon>
        <taxon>Viridiplantae</taxon>
        <taxon>Streptophyta</taxon>
        <taxon>Embryophyta</taxon>
        <taxon>Tracheophyta</taxon>
        <taxon>Spermatophyta</taxon>
        <taxon>Magnoliopsida</taxon>
        <taxon>Liliopsida</taxon>
        <taxon>Poales</taxon>
        <taxon>Poaceae</taxon>
        <taxon>PACMAD clade</taxon>
        <taxon>Panicoideae</taxon>
        <taxon>Panicodae</taxon>
        <taxon>Paniceae</taxon>
        <taxon>Panicinae</taxon>
        <taxon>Panicum</taxon>
        <taxon>Panicum sect. Panicum</taxon>
    </lineage>
</organism>
<protein>
    <submittedName>
        <fullName evidence="2">Uncharacterized protein</fullName>
    </submittedName>
</protein>
<proteinExistence type="inferred from homology"/>
<gene>
    <name evidence="2" type="ORF">PAHAL_2G201900</name>
</gene>
<dbReference type="Gene3D" id="3.30.559.10">
    <property type="entry name" value="Chloramphenicol acetyltransferase-like domain"/>
    <property type="match status" value="2"/>
</dbReference>
<evidence type="ECO:0000313" key="2">
    <source>
        <dbReference type="EMBL" id="PAN11203.1"/>
    </source>
</evidence>
<name>A0A2S3GY44_9POAL</name>
<dbReference type="InterPro" id="IPR023213">
    <property type="entry name" value="CAT-like_dom_sf"/>
</dbReference>
<dbReference type="Pfam" id="PF02458">
    <property type="entry name" value="Transferase"/>
    <property type="match status" value="1"/>
</dbReference>
<dbReference type="Gramene" id="PAN11203">
    <property type="protein sequence ID" value="PAN11203"/>
    <property type="gene ID" value="PAHAL_2G201900"/>
</dbReference>
<dbReference type="GO" id="GO:0016747">
    <property type="term" value="F:acyltransferase activity, transferring groups other than amino-acyl groups"/>
    <property type="evidence" value="ECO:0007669"/>
    <property type="project" value="UniProtKB-ARBA"/>
</dbReference>
<evidence type="ECO:0000256" key="1">
    <source>
        <dbReference type="ARBA" id="ARBA00009861"/>
    </source>
</evidence>